<keyword evidence="7" id="KW-1185">Reference proteome</keyword>
<dbReference type="InterPro" id="IPR001227">
    <property type="entry name" value="Ac_transferase_dom_sf"/>
</dbReference>
<dbReference type="InterPro" id="IPR009081">
    <property type="entry name" value="PP-bd_ACP"/>
</dbReference>
<dbReference type="Gene3D" id="3.40.366.10">
    <property type="entry name" value="Malonyl-Coenzyme A Acyl Carrier Protein, domain 2"/>
    <property type="match status" value="1"/>
</dbReference>
<dbReference type="Gene3D" id="1.10.1200.10">
    <property type="entry name" value="ACP-like"/>
    <property type="match status" value="1"/>
</dbReference>
<dbReference type="InterPro" id="IPR016039">
    <property type="entry name" value="Thiolase-like"/>
</dbReference>
<dbReference type="PROSITE" id="PS52004">
    <property type="entry name" value="KS3_2"/>
    <property type="match status" value="1"/>
</dbReference>
<dbReference type="RefSeq" id="WP_280657397.1">
    <property type="nucleotide sequence ID" value="NZ_JANQDO010000090.1"/>
</dbReference>
<feature type="domain" description="Carrier" evidence="4">
    <location>
        <begin position="774"/>
        <end position="849"/>
    </location>
</feature>
<accession>A0ABT6K6Y5</accession>
<dbReference type="InterPro" id="IPR036736">
    <property type="entry name" value="ACP-like_sf"/>
</dbReference>
<dbReference type="EMBL" id="JANQDO010000090">
    <property type="protein sequence ID" value="MDH6058100.1"/>
    <property type="molecule type" value="Genomic_DNA"/>
</dbReference>
<dbReference type="Pfam" id="PF00550">
    <property type="entry name" value="PP-binding"/>
    <property type="match status" value="1"/>
</dbReference>
<dbReference type="SUPFAM" id="SSF52151">
    <property type="entry name" value="FabD/lysophospholipase-like"/>
    <property type="match status" value="1"/>
</dbReference>
<proteinExistence type="predicted"/>
<dbReference type="Pfam" id="PF00109">
    <property type="entry name" value="ketoacyl-synt"/>
    <property type="match status" value="1"/>
</dbReference>
<dbReference type="InterPro" id="IPR001031">
    <property type="entry name" value="Thioesterase"/>
</dbReference>
<dbReference type="Pfam" id="PF02801">
    <property type="entry name" value="Ketoacyl-synt_C"/>
    <property type="match status" value="1"/>
</dbReference>
<dbReference type="SMART" id="SM00825">
    <property type="entry name" value="PKS_KS"/>
    <property type="match status" value="1"/>
</dbReference>
<evidence type="ECO:0000259" key="5">
    <source>
        <dbReference type="PROSITE" id="PS52004"/>
    </source>
</evidence>
<protein>
    <submittedName>
        <fullName evidence="6">Thioesterase domain-containing protein</fullName>
    </submittedName>
</protein>
<dbReference type="PANTHER" id="PTHR43775">
    <property type="entry name" value="FATTY ACID SYNTHASE"/>
    <property type="match status" value="1"/>
</dbReference>
<dbReference type="Pfam" id="PF22621">
    <property type="entry name" value="CurL-like_PKS_C"/>
    <property type="match status" value="1"/>
</dbReference>
<feature type="domain" description="Ketosynthase family 3 (KS3)" evidence="5">
    <location>
        <begin position="1"/>
        <end position="400"/>
    </location>
</feature>
<evidence type="ECO:0000259" key="4">
    <source>
        <dbReference type="PROSITE" id="PS50075"/>
    </source>
</evidence>
<dbReference type="CDD" id="cd00833">
    <property type="entry name" value="PKS"/>
    <property type="match status" value="1"/>
</dbReference>
<dbReference type="SUPFAM" id="SSF47336">
    <property type="entry name" value="ACP-like"/>
    <property type="match status" value="1"/>
</dbReference>
<dbReference type="Gene3D" id="3.40.47.10">
    <property type="match status" value="1"/>
</dbReference>
<dbReference type="Gene3D" id="3.30.70.3290">
    <property type="match status" value="2"/>
</dbReference>
<dbReference type="PROSITE" id="PS50075">
    <property type="entry name" value="CARRIER"/>
    <property type="match status" value="1"/>
</dbReference>
<gene>
    <name evidence="6" type="ORF">NWP19_15320</name>
</gene>
<evidence type="ECO:0000313" key="6">
    <source>
        <dbReference type="EMBL" id="MDH6058100.1"/>
    </source>
</evidence>
<reference evidence="6 7" key="1">
    <citation type="journal article" date="2023" name="J. Phycol.">
        <title>Chrysosporum ovalisporum is synonymous with the true-branching cyanobacterium Umezakia natans (Nostocales/Aphanizomenonaceae).</title>
        <authorList>
            <person name="McGregor G.B."/>
            <person name="Sendall B.C."/>
            <person name="Niiyama Y."/>
            <person name="Tuji A."/>
            <person name="Willis A."/>
        </authorList>
    </citation>
    <scope>NUCLEOTIDE SEQUENCE [LARGE SCALE GENOMIC DNA]</scope>
    <source>
        <strain evidence="6 7">FSS-43</strain>
    </source>
</reference>
<dbReference type="InterPro" id="IPR014030">
    <property type="entry name" value="Ketoacyl_synth_N"/>
</dbReference>
<keyword evidence="2" id="KW-0597">Phosphoprotein</keyword>
<keyword evidence="1" id="KW-0596">Phosphopantetheine</keyword>
<dbReference type="InterPro" id="IPR050091">
    <property type="entry name" value="PKS_NRPS_Biosynth_Enz"/>
</dbReference>
<comment type="caution">
    <text evidence="6">The sequence shown here is derived from an EMBL/GenBank/DDBJ whole genome shotgun (WGS) entry which is preliminary data.</text>
</comment>
<evidence type="ECO:0000313" key="7">
    <source>
        <dbReference type="Proteomes" id="UP001159371"/>
    </source>
</evidence>
<dbReference type="SUPFAM" id="SSF53901">
    <property type="entry name" value="Thiolase-like"/>
    <property type="match status" value="1"/>
</dbReference>
<dbReference type="SUPFAM" id="SSF53474">
    <property type="entry name" value="alpha/beta-Hydrolases"/>
    <property type="match status" value="1"/>
</dbReference>
<dbReference type="Proteomes" id="UP001159371">
    <property type="component" value="Unassembled WGS sequence"/>
</dbReference>
<name>A0ABT6K6Y5_9CYAN</name>
<evidence type="ECO:0000256" key="2">
    <source>
        <dbReference type="ARBA" id="ARBA00022553"/>
    </source>
</evidence>
<keyword evidence="3" id="KW-0808">Transferase</keyword>
<dbReference type="InterPro" id="IPR029058">
    <property type="entry name" value="AB_hydrolase_fold"/>
</dbReference>
<evidence type="ECO:0000256" key="1">
    <source>
        <dbReference type="ARBA" id="ARBA00022450"/>
    </source>
</evidence>
<sequence length="1146" mass="127328">MGCRFPNANSPSEFWEVIRDGVDTITDVPMGRPSEMKGRGGFLKAIDKFDAAFFGISSEEAIKIDPQHRLLLETTWEALEDAGLVPANLASTNTGVFTGATGSEYLKLLNEDSTFSASIGTVECMLANRVSSYFDFRGASLVINTTCSSGLVAIDQACRNLWNGEISLALVSGTNLTFSSVIASRFDNAGLISGNGRCKVFDAKADGYVRGEGIGVVVLKPLSQAQADGDRVYAVIRGSGVNHNGRGNGLTAPSMQAQIELLQKVYQQADINPSSINYIEAHGTATLIGDALEMKALGAVVGKNRTPDNPCGVGCVKTNIGHTEAASGIAGLIKVALSLYHRQIPPTLHFQEPNPGISFAKLGLKVQQTLETLPEDTGLIRAGVSSLGLGGTNAHVILESVPSQAKVELNPAPLQIFTLTAKSPTALQALAQRYQAFLKHTPEASLYDICFTANTRRSQFQHRIAVITESKEQLKIQLNSYVCNEQSLEVFSGKITRRKSAPVGFIFTGESHKIKPIIQLFYQKNNSAIDSLLEPLELMLDSYVGKSFLELIKEDNLENSLHSKLVDFICEYAVAQLFQYWGINPAMSIAYGMGTYTALVIAEVLTLEDVIFIITENKNFKSLHNFQLPTIPVVSSLTGNTIKVAQSITPEQWQKEFDFNNIDSQNLANLSLDNNSILLDVCSLSIKNYDKIESSDYVYILFATLIQFWLIGTKIDWSKVEDYKQCSPISLPTYPFEGESYWINLSPNISRDKIEGKNKNHHNNLICLEEEFVAPRNDIEQQIANIWQKVLGHESIGIHDNFFELGGNSILSASLVSEMEKNFDQHFSLTSFFQFPTIAEIAHSMNEPLVHLPNNSFINALDPKDYHKLLIINLGRNGLRPNPYSLMIALNSQNNKPPFFFCANGIHEATPLSKYLEKEYSFYFLESGRTIFFLEDRTTEENIKALASHHVKDILAIQPEGDYLLAGFSFGSLVAYEIAKQLEQKGKKVAFLGILDMFGNDLRFNFFKKQLTRILTVNPKKLIKLIMKKIFYKLIKLIKLIMKTIFYTADKKLDEIPQSTYTPNNTSDKKYIMDRYQGKITLFIAQGRVNSSPTEKLISLLFYRYGWSQKSLGQIHKVPGSHASMVQEPNVKILADKIQCSLTKDS</sequence>
<dbReference type="PANTHER" id="PTHR43775:SF37">
    <property type="entry name" value="SI:DKEY-61P9.11"/>
    <property type="match status" value="1"/>
</dbReference>
<dbReference type="Gene3D" id="3.40.50.1820">
    <property type="entry name" value="alpha/beta hydrolase"/>
    <property type="match status" value="1"/>
</dbReference>
<evidence type="ECO:0000256" key="3">
    <source>
        <dbReference type="ARBA" id="ARBA00022679"/>
    </source>
</evidence>
<dbReference type="InterPro" id="IPR016035">
    <property type="entry name" value="Acyl_Trfase/lysoPLipase"/>
</dbReference>
<dbReference type="InterPro" id="IPR020841">
    <property type="entry name" value="PKS_Beta-ketoAc_synthase_dom"/>
</dbReference>
<dbReference type="Pfam" id="PF00975">
    <property type="entry name" value="Thioesterase"/>
    <property type="match status" value="1"/>
</dbReference>
<organism evidence="6 7">
    <name type="scientific">Umezakia ovalisporum FSS-43</name>
    <dbReference type="NCBI Taxonomy" id="2740520"/>
    <lineage>
        <taxon>Bacteria</taxon>
        <taxon>Bacillati</taxon>
        <taxon>Cyanobacteriota</taxon>
        <taxon>Cyanophyceae</taxon>
        <taxon>Nostocales</taxon>
        <taxon>Nodulariaceae</taxon>
        <taxon>Umezakia</taxon>
    </lineage>
</organism>
<dbReference type="InterPro" id="IPR014031">
    <property type="entry name" value="Ketoacyl_synth_C"/>
</dbReference>